<evidence type="ECO:0000313" key="1">
    <source>
        <dbReference type="EMBL" id="AXN57424.1"/>
    </source>
</evidence>
<organism evidence="1 2">
    <name type="scientific">Erwinia phage SunLIRen</name>
    <dbReference type="NCBI Taxonomy" id="2267654"/>
    <lineage>
        <taxon>Viruses</taxon>
        <taxon>Duplodnaviria</taxon>
        <taxon>Heunggongvirae</taxon>
        <taxon>Uroviricota</taxon>
        <taxon>Caudoviricetes</taxon>
        <taxon>Andersonviridae</taxon>
        <taxon>Ounavirinae</taxon>
        <taxon>Kolesnikvirus</taxon>
        <taxon>Kolesnikvirus Ea214</taxon>
    </lineage>
</organism>
<evidence type="ECO:0000313" key="2">
    <source>
        <dbReference type="Proteomes" id="UP000257815"/>
    </source>
</evidence>
<reference evidence="2" key="1">
    <citation type="submission" date="2018-06" db="EMBL/GenBank/DDBJ databases">
        <authorList>
            <person name="Sharma R."/>
            <person name="Ke K."/>
            <person name="Breakwell D.P."/>
            <person name="Hope S."/>
            <person name="Grose J.H."/>
        </authorList>
    </citation>
    <scope>NUCLEOTIDE SEQUENCE [LARGE SCALE GENOMIC DNA]</scope>
</reference>
<sequence>MEKLIDGLKNPNHCTYSVSLSVLMRDPLVKDVPDLLASYQTDLLKAVLYKYGFNLDKGIVFEECEHRNCFGERVTCALFKGQERVDTRWVTLKRHWLTRKSSLALINSVES</sequence>
<name>A0A346FHZ4_9CAUD</name>
<gene>
    <name evidence="1" type="ORF">SUNLIREN_124</name>
</gene>
<proteinExistence type="predicted"/>
<dbReference type="Proteomes" id="UP000257815">
    <property type="component" value="Segment"/>
</dbReference>
<accession>A0A346FHZ4</accession>
<protein>
    <submittedName>
        <fullName evidence="1">Uncharacterized protein</fullName>
    </submittedName>
</protein>
<dbReference type="EMBL" id="MH426725">
    <property type="protein sequence ID" value="AXN57424.1"/>
    <property type="molecule type" value="Genomic_DNA"/>
</dbReference>